<organism evidence="1 2">
    <name type="scientific">Allonocardiopsis opalescens</name>
    <dbReference type="NCBI Taxonomy" id="1144618"/>
    <lineage>
        <taxon>Bacteria</taxon>
        <taxon>Bacillati</taxon>
        <taxon>Actinomycetota</taxon>
        <taxon>Actinomycetes</taxon>
        <taxon>Streptosporangiales</taxon>
        <taxon>Allonocardiopsis</taxon>
    </lineage>
</organism>
<reference evidence="1 2" key="1">
    <citation type="submission" date="2018-03" db="EMBL/GenBank/DDBJ databases">
        <title>Genomic Encyclopedia of Archaeal and Bacterial Type Strains, Phase II (KMG-II): from individual species to whole genera.</title>
        <authorList>
            <person name="Goeker M."/>
        </authorList>
    </citation>
    <scope>NUCLEOTIDE SEQUENCE [LARGE SCALE GENOMIC DNA]</scope>
    <source>
        <strain evidence="1 2">DSM 45601</strain>
    </source>
</reference>
<dbReference type="SUPFAM" id="SSF52540">
    <property type="entry name" value="P-loop containing nucleoside triphosphate hydrolases"/>
    <property type="match status" value="1"/>
</dbReference>
<evidence type="ECO:0000313" key="2">
    <source>
        <dbReference type="Proteomes" id="UP000237846"/>
    </source>
</evidence>
<dbReference type="InterPro" id="IPR027417">
    <property type="entry name" value="P-loop_NTPase"/>
</dbReference>
<dbReference type="InterPro" id="IPR051135">
    <property type="entry name" value="Gal/GlcNAc/GalNAc_ST"/>
</dbReference>
<dbReference type="Gene3D" id="3.40.50.300">
    <property type="entry name" value="P-loop containing nucleotide triphosphate hydrolases"/>
    <property type="match status" value="1"/>
</dbReference>
<accession>A0A2T0QDB3</accession>
<dbReference type="GO" id="GO:0006044">
    <property type="term" value="P:N-acetylglucosamine metabolic process"/>
    <property type="evidence" value="ECO:0007669"/>
    <property type="project" value="TreeGrafter"/>
</dbReference>
<evidence type="ECO:0000313" key="1">
    <source>
        <dbReference type="EMBL" id="PRY01843.1"/>
    </source>
</evidence>
<comment type="caution">
    <text evidence="1">The sequence shown here is derived from an EMBL/GenBank/DDBJ whole genome shotgun (WGS) entry which is preliminary data.</text>
</comment>
<dbReference type="AlphaFoldDB" id="A0A2T0QDB3"/>
<gene>
    <name evidence="1" type="ORF">CLV72_101440</name>
</gene>
<dbReference type="GO" id="GO:0006790">
    <property type="term" value="P:sulfur compound metabolic process"/>
    <property type="evidence" value="ECO:0007669"/>
    <property type="project" value="TreeGrafter"/>
</dbReference>
<dbReference type="PANTHER" id="PTHR10704">
    <property type="entry name" value="CARBOHYDRATE SULFOTRANSFERASE"/>
    <property type="match status" value="1"/>
</dbReference>
<protein>
    <submittedName>
        <fullName evidence="1">Sulfotransferase family protein</fullName>
    </submittedName>
</protein>
<proteinExistence type="predicted"/>
<dbReference type="Proteomes" id="UP000237846">
    <property type="component" value="Unassembled WGS sequence"/>
</dbReference>
<sequence length="322" mass="35239">MDGPAGSAPPPLVLYVGGLGRSGSTLLERLLGELPGCTPLGELVHMWRRALIDDEPCGCGDAFSACPFWTKVGELAFGGWHRLDADAVLDLKDEVDRTRRLPGLLRARPPAARAARLRAYTDLYRRLYLAAAEVSGADLLIDSSKHASLAACLRLDPGIRLRVLHVVRDPRAAAHAWGKSVRRPDARPSSPEQFMARRSPAATALHWCVQNLAFECLAASGRLPVPVLRIRYEDFAAAPADTLARVAAWVGYRGQPDLFEGKSRDSACLSSTHTVSGNPLRFTAGRVDVRPDAEWRHRLDPGDRVTVSALTFALRRYYGYGR</sequence>
<name>A0A2T0QDB3_9ACTN</name>
<keyword evidence="1" id="KW-0808">Transferase</keyword>
<dbReference type="EMBL" id="PVZC01000001">
    <property type="protein sequence ID" value="PRY01843.1"/>
    <property type="molecule type" value="Genomic_DNA"/>
</dbReference>
<keyword evidence="2" id="KW-1185">Reference proteome</keyword>
<dbReference type="GO" id="GO:0001517">
    <property type="term" value="F:N-acetylglucosamine 6-O-sulfotransferase activity"/>
    <property type="evidence" value="ECO:0007669"/>
    <property type="project" value="TreeGrafter"/>
</dbReference>
<dbReference type="PANTHER" id="PTHR10704:SF44">
    <property type="entry name" value="LD35051P-RELATED"/>
    <property type="match status" value="1"/>
</dbReference>